<dbReference type="RefSeq" id="WP_008485396.1">
    <property type="nucleotide sequence ID" value="NZ_AMRI01000019.1"/>
</dbReference>
<dbReference type="Proteomes" id="UP000006755">
    <property type="component" value="Unassembled WGS sequence"/>
</dbReference>
<dbReference type="SUPFAM" id="SSF51569">
    <property type="entry name" value="Aldolase"/>
    <property type="match status" value="1"/>
</dbReference>
<dbReference type="InterPro" id="IPR041071">
    <property type="entry name" value="DAHP_snth_FXD"/>
</dbReference>
<accession>K2J777</accession>
<comment type="caution">
    <text evidence="4">The sequence shown here is derived from an EMBL/GenBank/DDBJ whole genome shotgun (WGS) entry which is preliminary data.</text>
</comment>
<gene>
    <name evidence="4" type="ORF">B3C1_13144</name>
</gene>
<dbReference type="NCBIfam" id="NF006421">
    <property type="entry name" value="PRK08673.1"/>
    <property type="match status" value="1"/>
</dbReference>
<dbReference type="NCBIfam" id="TIGR01361">
    <property type="entry name" value="DAHP_synth_Bsub"/>
    <property type="match status" value="1"/>
</dbReference>
<dbReference type="Gene3D" id="3.30.70.1140">
    <property type="entry name" value="Phospho-2-dehydro-3-deoxyheptonate aldolase, domain 1"/>
    <property type="match status" value="1"/>
</dbReference>
<keyword evidence="5" id="KW-1185">Reference proteome</keyword>
<dbReference type="InterPro" id="IPR052899">
    <property type="entry name" value="Class-I_DAHP_synthase"/>
</dbReference>
<feature type="domain" description="DAHP synthase ferredoxin-like" evidence="3">
    <location>
        <begin position="1"/>
        <end position="66"/>
    </location>
</feature>
<dbReference type="NCBIfam" id="NF009239">
    <property type="entry name" value="PRK12595.1"/>
    <property type="match status" value="1"/>
</dbReference>
<dbReference type="Pfam" id="PF18152">
    <property type="entry name" value="DAHP_snth_FXD"/>
    <property type="match status" value="1"/>
</dbReference>
<dbReference type="InterPro" id="IPR006218">
    <property type="entry name" value="DAHP1/KDSA"/>
</dbReference>
<dbReference type="GO" id="GO:0016832">
    <property type="term" value="F:aldehyde-lyase activity"/>
    <property type="evidence" value="ECO:0007669"/>
    <property type="project" value="InterPro"/>
</dbReference>
<dbReference type="AlphaFoldDB" id="K2J777"/>
<evidence type="ECO:0000313" key="4">
    <source>
        <dbReference type="EMBL" id="EKE70943.1"/>
    </source>
</evidence>
<evidence type="ECO:0000259" key="2">
    <source>
        <dbReference type="Pfam" id="PF00793"/>
    </source>
</evidence>
<dbReference type="EMBL" id="AMRI01000019">
    <property type="protein sequence ID" value="EKE70943.1"/>
    <property type="molecule type" value="Genomic_DNA"/>
</dbReference>
<dbReference type="Gene3D" id="3.20.20.70">
    <property type="entry name" value="Aldolase class I"/>
    <property type="match status" value="1"/>
</dbReference>
<dbReference type="PANTHER" id="PTHR43018">
    <property type="entry name" value="PHOSPHO-2-DEHYDRO-3-DEOXYHEPTONATE ALDOLASE"/>
    <property type="match status" value="1"/>
</dbReference>
<dbReference type="GO" id="GO:0009073">
    <property type="term" value="P:aromatic amino acid family biosynthetic process"/>
    <property type="evidence" value="ECO:0007669"/>
    <property type="project" value="InterPro"/>
</dbReference>
<feature type="domain" description="DAHP synthetase I/KDSA" evidence="2">
    <location>
        <begin position="91"/>
        <end position="321"/>
    </location>
</feature>
<keyword evidence="1" id="KW-0808">Transferase</keyword>
<dbReference type="PATRIC" id="fig|745411.4.peg.2589"/>
<name>K2J777_9GAMM</name>
<dbReference type="PANTHER" id="PTHR43018:SF2">
    <property type="entry name" value="PHOSPHO-2-DEHYDRO-3-DEOXYHEPTONATE ALDOLASE"/>
    <property type="match status" value="1"/>
</dbReference>
<dbReference type="InterPro" id="IPR006268">
    <property type="entry name" value="DAHP_syn_2"/>
</dbReference>
<dbReference type="eggNOG" id="COG2876">
    <property type="taxonomic scope" value="Bacteria"/>
</dbReference>
<protein>
    <submittedName>
        <fullName evidence="4">3-deoxy-7-phosphoheptulonate synthase</fullName>
    </submittedName>
</protein>
<dbReference type="Pfam" id="PF00793">
    <property type="entry name" value="DAHP_synth_1"/>
    <property type="match status" value="1"/>
</dbReference>
<dbReference type="STRING" id="745411.B3C1_13144"/>
<dbReference type="OrthoDB" id="9802281at2"/>
<dbReference type="GO" id="GO:0016740">
    <property type="term" value="F:transferase activity"/>
    <property type="evidence" value="ECO:0007669"/>
    <property type="project" value="UniProtKB-KW"/>
</dbReference>
<proteinExistence type="predicted"/>
<sequence length="337" mass="36323">MIIVLKPHATEADAQAILARIEAKNLKPLYMPGVERIVLGAIGDERVLADLNIEADPIVEEVKPILSKHKLVSRELHPHDTQVPLGNTQIGGERFAVIAGPCSVESREQLLAVAEMVKAKGAIGLRGGAFKPRTSPYAFQGLGLEGLKLLKEANDQLGLPTVSEVISPEDVPMMAQYVDMLQIGARNMYNYRLLEAVGQSGKPVMLKRGLSATIEEFLLAAEYIVAQGNPQVVLCERGIRTFETATRNTLDLNAVALLKQKTHLPVVVDPSHGTGIRELVIPLSRAAAAVGADGIIVEAHLNPKEALSDGHQALTEDLFEQLMRELAPFVAAAGRTL</sequence>
<evidence type="ECO:0000259" key="3">
    <source>
        <dbReference type="Pfam" id="PF18152"/>
    </source>
</evidence>
<evidence type="ECO:0000256" key="1">
    <source>
        <dbReference type="ARBA" id="ARBA00022679"/>
    </source>
</evidence>
<dbReference type="InterPro" id="IPR013785">
    <property type="entry name" value="Aldolase_TIM"/>
</dbReference>
<reference evidence="4 5" key="1">
    <citation type="journal article" date="2012" name="J. Bacteriol.">
        <title>Genome Sequence of Gallaecimonas xiamenensis Type Strain 3-C-1.</title>
        <authorList>
            <person name="Lai Q."/>
            <person name="Wang L."/>
            <person name="Wang W."/>
            <person name="Shao Z."/>
        </authorList>
    </citation>
    <scope>NUCLEOTIDE SEQUENCE [LARGE SCALE GENOMIC DNA]</scope>
    <source>
        <strain evidence="4 5">3-C-1</strain>
    </source>
</reference>
<organism evidence="4 5">
    <name type="scientific">Gallaecimonas xiamenensis 3-C-1</name>
    <dbReference type="NCBI Taxonomy" id="745411"/>
    <lineage>
        <taxon>Bacteria</taxon>
        <taxon>Pseudomonadati</taxon>
        <taxon>Pseudomonadota</taxon>
        <taxon>Gammaproteobacteria</taxon>
        <taxon>Enterobacterales</taxon>
        <taxon>Gallaecimonadaceae</taxon>
        <taxon>Gallaecimonas</taxon>
    </lineage>
</organism>
<evidence type="ECO:0000313" key="5">
    <source>
        <dbReference type="Proteomes" id="UP000006755"/>
    </source>
</evidence>